<keyword evidence="4" id="KW-1185">Reference proteome</keyword>
<dbReference type="AlphaFoldDB" id="A0A8H7VPB5"/>
<evidence type="ECO:0000256" key="2">
    <source>
        <dbReference type="SAM" id="MobiDB-lite"/>
    </source>
</evidence>
<name>A0A8H7VPB5_9FUNG</name>
<reference evidence="3" key="1">
    <citation type="submission" date="2021-01" db="EMBL/GenBank/DDBJ databases">
        <title>Metabolic potential, ecology and presence of endohyphal bacteria is reflected in genomic diversity of Mucoromycotina.</title>
        <authorList>
            <person name="Muszewska A."/>
            <person name="Okrasinska A."/>
            <person name="Steczkiewicz K."/>
            <person name="Drgas O."/>
            <person name="Orlowska M."/>
            <person name="Perlinska-Lenart U."/>
            <person name="Aleksandrzak-Piekarczyk T."/>
            <person name="Szatraj K."/>
            <person name="Zielenkiewicz U."/>
            <person name="Pilsyk S."/>
            <person name="Malc E."/>
            <person name="Mieczkowski P."/>
            <person name="Kruszewska J.S."/>
            <person name="Biernat P."/>
            <person name="Pawlowska J."/>
        </authorList>
    </citation>
    <scope>NUCLEOTIDE SEQUENCE</scope>
    <source>
        <strain evidence="3">WA0000018081</strain>
    </source>
</reference>
<evidence type="ECO:0000256" key="1">
    <source>
        <dbReference type="ARBA" id="ARBA00034127"/>
    </source>
</evidence>
<comment type="similarity">
    <text evidence="1">Belongs to the TMA16 family.</text>
</comment>
<evidence type="ECO:0000313" key="4">
    <source>
        <dbReference type="Proteomes" id="UP000613177"/>
    </source>
</evidence>
<dbReference type="Gene3D" id="1.20.1440.170">
    <property type="entry name" value="Translation machinery-associated protein 16-like"/>
    <property type="match status" value="1"/>
</dbReference>
<dbReference type="EMBL" id="JAEPRE010000240">
    <property type="protein sequence ID" value="KAG2229836.1"/>
    <property type="molecule type" value="Genomic_DNA"/>
</dbReference>
<proteinExistence type="inferred from homology"/>
<organism evidence="3 4">
    <name type="scientific">Thamnidium elegans</name>
    <dbReference type="NCBI Taxonomy" id="101142"/>
    <lineage>
        <taxon>Eukaryota</taxon>
        <taxon>Fungi</taxon>
        <taxon>Fungi incertae sedis</taxon>
        <taxon>Mucoromycota</taxon>
        <taxon>Mucoromycotina</taxon>
        <taxon>Mucoromycetes</taxon>
        <taxon>Mucorales</taxon>
        <taxon>Mucorineae</taxon>
        <taxon>Mucoraceae</taxon>
        <taxon>Thamnidium</taxon>
    </lineage>
</organism>
<feature type="region of interest" description="Disordered" evidence="2">
    <location>
        <begin position="177"/>
        <end position="201"/>
    </location>
</feature>
<evidence type="ECO:0000313" key="3">
    <source>
        <dbReference type="EMBL" id="KAG2229836.1"/>
    </source>
</evidence>
<dbReference type="PANTHER" id="PTHR13349:SF2">
    <property type="entry name" value="TRANSLATION MACHINERY-ASSOCIATED PROTEIN 16"/>
    <property type="match status" value="1"/>
</dbReference>
<dbReference type="Proteomes" id="UP000613177">
    <property type="component" value="Unassembled WGS sequence"/>
</dbReference>
<sequence length="201" mass="24138">MGNRKITLKTIKNREAIHPYSRKAQQISRVYQRKEKLQKKENQKANNPMGERWIWFRYAFEEDKVVATKPEMHELVEAYLVRHDDEIEELEQDRHRGHKKPKGPRQDHLEALRISERNEYISGMGKKKKKKKKIEKKWMLIFIIELPDMTNGKTLKLLREWDGDKNSMPRMTTIRLQKPTEPTEKTIDTKNQKNGEMMDLK</sequence>
<protein>
    <submittedName>
        <fullName evidence="3">Uncharacterized protein</fullName>
    </submittedName>
</protein>
<accession>A0A8H7VPB5</accession>
<dbReference type="GO" id="GO:0005634">
    <property type="term" value="C:nucleus"/>
    <property type="evidence" value="ECO:0007669"/>
    <property type="project" value="TreeGrafter"/>
</dbReference>
<feature type="compositionally biased region" description="Basic and acidic residues" evidence="2">
    <location>
        <begin position="181"/>
        <end position="201"/>
    </location>
</feature>
<dbReference type="InterPro" id="IPR038356">
    <property type="entry name" value="Tma16_sf"/>
</dbReference>
<gene>
    <name evidence="3" type="ORF">INT48_001084</name>
</gene>
<comment type="caution">
    <text evidence="3">The sequence shown here is derived from an EMBL/GenBank/DDBJ whole genome shotgun (WGS) entry which is preliminary data.</text>
</comment>
<dbReference type="Pfam" id="PF11176">
    <property type="entry name" value="Tma16"/>
    <property type="match status" value="2"/>
</dbReference>
<dbReference type="InterPro" id="IPR021346">
    <property type="entry name" value="Tma16"/>
</dbReference>
<dbReference type="PANTHER" id="PTHR13349">
    <property type="entry name" value="TRANSLATION MACHINERY-ASSOCIATED PROTEIN 16"/>
    <property type="match status" value="1"/>
</dbReference>